<dbReference type="InterPro" id="IPR016181">
    <property type="entry name" value="Acyl_CoA_acyltransferase"/>
</dbReference>
<dbReference type="PANTHER" id="PTHR41700">
    <property type="entry name" value="GCN5-RELATED N-ACETYLTRANSFERASE"/>
    <property type="match status" value="1"/>
</dbReference>
<gene>
    <name evidence="2" type="ORF">E3T39_11535</name>
</gene>
<dbReference type="PANTHER" id="PTHR41700:SF1">
    <property type="entry name" value="N-ACETYLTRANSFERASE DOMAIN-CONTAINING PROTEIN"/>
    <property type="match status" value="1"/>
</dbReference>
<protein>
    <recommendedName>
        <fullName evidence="4">Chorismate synthase</fullName>
    </recommendedName>
</protein>
<evidence type="ECO:0008006" key="4">
    <source>
        <dbReference type="Google" id="ProtNLM"/>
    </source>
</evidence>
<evidence type="ECO:0000313" key="2">
    <source>
        <dbReference type="EMBL" id="TFD58984.1"/>
    </source>
</evidence>
<keyword evidence="3" id="KW-1185">Reference proteome</keyword>
<name>A0A4V3ISH1_9MICO</name>
<proteinExistence type="predicted"/>
<dbReference type="SUPFAM" id="SSF55729">
    <property type="entry name" value="Acyl-CoA N-acyltransferases (Nat)"/>
    <property type="match status" value="1"/>
</dbReference>
<dbReference type="RefSeq" id="WP_134515406.1">
    <property type="nucleotide sequence ID" value="NZ_SOHJ01000011.1"/>
</dbReference>
<dbReference type="InterPro" id="IPR038764">
    <property type="entry name" value="GNAT_N_AcTrfase_prd"/>
</dbReference>
<sequence length="300" mass="31873">MLVNAPTFSAGSRAPSPLAGQARSAASRAANLAGVRIVDETSMQRHGDIADLLIQVWGTSKQGAPIPADLLRSISHAGCNVTAAYNRDGLLCGAAAAIVSPDAPSMYSLIAGVLPGLGDSGVGFALKQHQRAWALARGLTTMTWTFDPLVSRNARFNLTKLGAHASEYVENFYGVMDDEINALDESDRLVALWPLESPETVACSEGTPQIVELPELTADAVRGTGPDGQPALVEIGQDLWCRVPTDIVALRAQDPALAAAWRTGTRAIFQNAFSAGHTATAMTRTGWYRLQHSEHKGHHE</sequence>
<comment type="caution">
    <text evidence="2">The sequence shown here is derived from an EMBL/GenBank/DDBJ whole genome shotgun (WGS) entry which is preliminary data.</text>
</comment>
<feature type="region of interest" description="Disordered" evidence="1">
    <location>
        <begin position="1"/>
        <end position="20"/>
    </location>
</feature>
<dbReference type="EMBL" id="SOHJ01000011">
    <property type="protein sequence ID" value="TFD58984.1"/>
    <property type="molecule type" value="Genomic_DNA"/>
</dbReference>
<evidence type="ECO:0000256" key="1">
    <source>
        <dbReference type="SAM" id="MobiDB-lite"/>
    </source>
</evidence>
<feature type="compositionally biased region" description="Polar residues" evidence="1">
    <location>
        <begin position="1"/>
        <end position="10"/>
    </location>
</feature>
<reference evidence="2 3" key="1">
    <citation type="submission" date="2019-03" db="EMBL/GenBank/DDBJ databases">
        <title>Genomics of glacier-inhabiting Cryobacterium strains.</title>
        <authorList>
            <person name="Liu Q."/>
            <person name="Xin Y.-H."/>
        </authorList>
    </citation>
    <scope>NUCLEOTIDE SEQUENCE [LARGE SCALE GENOMIC DNA]</scope>
    <source>
        <strain evidence="2 3">Sr39</strain>
    </source>
</reference>
<dbReference type="Proteomes" id="UP000298170">
    <property type="component" value="Unassembled WGS sequence"/>
</dbReference>
<organism evidence="2 3">
    <name type="scientific">Cryobacterium suzukii</name>
    <dbReference type="NCBI Taxonomy" id="1259198"/>
    <lineage>
        <taxon>Bacteria</taxon>
        <taxon>Bacillati</taxon>
        <taxon>Actinomycetota</taxon>
        <taxon>Actinomycetes</taxon>
        <taxon>Micrococcales</taxon>
        <taxon>Microbacteriaceae</taxon>
        <taxon>Cryobacterium</taxon>
    </lineage>
</organism>
<evidence type="ECO:0000313" key="3">
    <source>
        <dbReference type="Proteomes" id="UP000298170"/>
    </source>
</evidence>
<dbReference type="AlphaFoldDB" id="A0A4V3ISH1"/>
<accession>A0A4V3ISH1</accession>
<dbReference type="OrthoDB" id="9797990at2"/>